<accession>A0AAD5W297</accession>
<dbReference type="InterPro" id="IPR056884">
    <property type="entry name" value="NPHP3-like_N"/>
</dbReference>
<sequence length="151" mass="16741">MAPFNQSQAPHHVYPNSAGTFPNARDFVTNHALFLSSSAASDHFMEKFAEYIIRGAELDSSARDPPSRYLPGTRILYILKRIEFWHVSTSRTEKILWLVDPAGVGKSAIKQTVAVDECNSSLLAALFFSAPSGRNNPRRVMATLVYQLAAK</sequence>
<name>A0AAD5W297_9AGAR</name>
<dbReference type="EMBL" id="JANIEX010000198">
    <property type="protein sequence ID" value="KAJ3571176.1"/>
    <property type="molecule type" value="Genomic_DNA"/>
</dbReference>
<organism evidence="3 4">
    <name type="scientific">Leucocoprinus birnbaumii</name>
    <dbReference type="NCBI Taxonomy" id="56174"/>
    <lineage>
        <taxon>Eukaryota</taxon>
        <taxon>Fungi</taxon>
        <taxon>Dikarya</taxon>
        <taxon>Basidiomycota</taxon>
        <taxon>Agaricomycotina</taxon>
        <taxon>Agaricomycetes</taxon>
        <taxon>Agaricomycetidae</taxon>
        <taxon>Agaricales</taxon>
        <taxon>Agaricineae</taxon>
        <taxon>Agaricaceae</taxon>
        <taxon>Leucocoprinus</taxon>
    </lineage>
</organism>
<dbReference type="Proteomes" id="UP001213000">
    <property type="component" value="Unassembled WGS sequence"/>
</dbReference>
<feature type="domain" description="Nephrocystin 3-like N-terminal" evidence="2">
    <location>
        <begin position="78"/>
        <end position="150"/>
    </location>
</feature>
<evidence type="ECO:0000256" key="1">
    <source>
        <dbReference type="ARBA" id="ARBA00022737"/>
    </source>
</evidence>
<keyword evidence="4" id="KW-1185">Reference proteome</keyword>
<dbReference type="AlphaFoldDB" id="A0AAD5W297"/>
<evidence type="ECO:0000259" key="2">
    <source>
        <dbReference type="Pfam" id="PF24883"/>
    </source>
</evidence>
<reference evidence="3" key="1">
    <citation type="submission" date="2022-07" db="EMBL/GenBank/DDBJ databases">
        <title>Genome Sequence of Leucocoprinus birnbaumii.</title>
        <authorList>
            <person name="Buettner E."/>
        </authorList>
    </citation>
    <scope>NUCLEOTIDE SEQUENCE</scope>
    <source>
        <strain evidence="3">VT141</strain>
    </source>
</reference>
<evidence type="ECO:0000313" key="4">
    <source>
        <dbReference type="Proteomes" id="UP001213000"/>
    </source>
</evidence>
<gene>
    <name evidence="3" type="ORF">NP233_g3925</name>
</gene>
<comment type="caution">
    <text evidence="3">The sequence shown here is derived from an EMBL/GenBank/DDBJ whole genome shotgun (WGS) entry which is preliminary data.</text>
</comment>
<dbReference type="Pfam" id="PF24883">
    <property type="entry name" value="NPHP3_N"/>
    <property type="match status" value="1"/>
</dbReference>
<keyword evidence="1" id="KW-0677">Repeat</keyword>
<proteinExistence type="predicted"/>
<protein>
    <recommendedName>
        <fullName evidence="2">Nephrocystin 3-like N-terminal domain-containing protein</fullName>
    </recommendedName>
</protein>
<evidence type="ECO:0000313" key="3">
    <source>
        <dbReference type="EMBL" id="KAJ3571176.1"/>
    </source>
</evidence>